<proteinExistence type="predicted"/>
<name>J7ZLV6_BACCE</name>
<dbReference type="RefSeq" id="WP_002107117.1">
    <property type="nucleotide sequence ID" value="NZ_JH791998.1"/>
</dbReference>
<gene>
    <name evidence="1" type="ORF">IEE_05258</name>
</gene>
<evidence type="ECO:0000313" key="2">
    <source>
        <dbReference type="Proteomes" id="UP000006600"/>
    </source>
</evidence>
<reference evidence="1 2" key="1">
    <citation type="submission" date="2012-04" db="EMBL/GenBank/DDBJ databases">
        <title>The Genome Sequence of Bacillus cereus BAG5X1-1.</title>
        <authorList>
            <consortium name="The Broad Institute Genome Sequencing Platform"/>
            <consortium name="The Broad Institute Genome Sequencing Center for Infectious Disease"/>
            <person name="Feldgarden M."/>
            <person name="Van der Auwera G.A."/>
            <person name="Mahillon J."/>
            <person name="Duprez V."/>
            <person name="Timmery S."/>
            <person name="Mattelet C."/>
            <person name="Dierick K."/>
            <person name="Sun M."/>
            <person name="Yu Z."/>
            <person name="Zhu L."/>
            <person name="Hu X."/>
            <person name="Shank E.B."/>
            <person name="Swiecicka I."/>
            <person name="Hansen B.M."/>
            <person name="Andrup L."/>
            <person name="Young S.K."/>
            <person name="Zeng Q."/>
            <person name="Gargeya S."/>
            <person name="Fitzgerald M."/>
            <person name="Haas B."/>
            <person name="Abouelleil A."/>
            <person name="Alvarado L."/>
            <person name="Arachchi H.M."/>
            <person name="Berlin A."/>
            <person name="Chapman S.B."/>
            <person name="Goldberg J."/>
            <person name="Griggs A."/>
            <person name="Gujja S."/>
            <person name="Hansen M."/>
            <person name="Howarth C."/>
            <person name="Imamovic A."/>
            <person name="Larimer J."/>
            <person name="McCowen C."/>
            <person name="Montmayeur A."/>
            <person name="Murphy C."/>
            <person name="Neiman D."/>
            <person name="Pearson M."/>
            <person name="Priest M."/>
            <person name="Roberts A."/>
            <person name="Saif S."/>
            <person name="Shea T."/>
            <person name="Sisk P."/>
            <person name="Sykes S."/>
            <person name="Wortman J."/>
            <person name="Nusbaum C."/>
            <person name="Birren B."/>
        </authorList>
    </citation>
    <scope>NUCLEOTIDE SEQUENCE [LARGE SCALE GENOMIC DNA]</scope>
    <source>
        <strain evidence="1 2">BAG5X1-1</strain>
    </source>
</reference>
<evidence type="ECO:0000313" key="1">
    <source>
        <dbReference type="EMBL" id="EJQ37326.1"/>
    </source>
</evidence>
<dbReference type="HOGENOM" id="CLU_2582212_0_0_9"/>
<accession>J7ZLV6</accession>
<sequence>MKRIYILFLGFTLICLCAGITIYYNQYTYNEYIIFSSSKNPILIEKLEKNKIPYKLDKSGNVKIMEEGRNRATLCCT</sequence>
<protein>
    <submittedName>
        <fullName evidence="1">Uncharacterized protein</fullName>
    </submittedName>
</protein>
<dbReference type="EMBL" id="AHDJ01000067">
    <property type="protein sequence ID" value="EJQ37326.1"/>
    <property type="molecule type" value="Genomic_DNA"/>
</dbReference>
<dbReference type="PATRIC" id="fig|1053189.3.peg.5360"/>
<comment type="caution">
    <text evidence="1">The sequence shown here is derived from an EMBL/GenBank/DDBJ whole genome shotgun (WGS) entry which is preliminary data.</text>
</comment>
<organism evidence="1 2">
    <name type="scientific">Bacillus cereus BAG5X1-1</name>
    <dbReference type="NCBI Taxonomy" id="1053189"/>
    <lineage>
        <taxon>Bacteria</taxon>
        <taxon>Bacillati</taxon>
        <taxon>Bacillota</taxon>
        <taxon>Bacilli</taxon>
        <taxon>Bacillales</taxon>
        <taxon>Bacillaceae</taxon>
        <taxon>Bacillus</taxon>
        <taxon>Bacillus cereus group</taxon>
    </lineage>
</organism>
<dbReference type="AlphaFoldDB" id="J7ZLV6"/>
<dbReference type="Proteomes" id="UP000006600">
    <property type="component" value="Unassembled WGS sequence"/>
</dbReference>